<dbReference type="PANTHER" id="PTHR42647">
    <property type="entry name" value="SBP (S-RIBONUCLEASE BINDING PROTEIN) FAMILY PROTEIN"/>
    <property type="match status" value="1"/>
</dbReference>
<keyword evidence="3" id="KW-0862">Zinc</keyword>
<evidence type="ECO:0000256" key="2">
    <source>
        <dbReference type="ARBA" id="ARBA00022771"/>
    </source>
</evidence>
<evidence type="ECO:0000256" key="3">
    <source>
        <dbReference type="ARBA" id="ARBA00022833"/>
    </source>
</evidence>
<evidence type="ECO:0000256" key="5">
    <source>
        <dbReference type="SAM" id="Coils"/>
    </source>
</evidence>
<feature type="domain" description="RING-type" evidence="6">
    <location>
        <begin position="326"/>
        <end position="361"/>
    </location>
</feature>
<keyword evidence="1" id="KW-0479">Metal-binding</keyword>
<feature type="coiled-coil region" evidence="5">
    <location>
        <begin position="235"/>
        <end position="269"/>
    </location>
</feature>
<dbReference type="GO" id="GO:0004842">
    <property type="term" value="F:ubiquitin-protein transferase activity"/>
    <property type="evidence" value="ECO:0007669"/>
    <property type="project" value="TreeGrafter"/>
</dbReference>
<evidence type="ECO:0000313" key="7">
    <source>
        <dbReference type="EMBL" id="GMH13820.1"/>
    </source>
</evidence>
<dbReference type="AlphaFoldDB" id="A0AAD3SLE0"/>
<protein>
    <recommendedName>
        <fullName evidence="6">RING-type domain-containing protein</fullName>
    </recommendedName>
</protein>
<dbReference type="EMBL" id="BSYO01000013">
    <property type="protein sequence ID" value="GMH13820.1"/>
    <property type="molecule type" value="Genomic_DNA"/>
</dbReference>
<evidence type="ECO:0000259" key="6">
    <source>
        <dbReference type="PROSITE" id="PS50089"/>
    </source>
</evidence>
<dbReference type="FunFam" id="3.30.40.10:FF:000239">
    <property type="entry name" value="probable BOI-related E3 ubiquitin-protein ligase 2"/>
    <property type="match status" value="1"/>
</dbReference>
<evidence type="ECO:0000313" key="8">
    <source>
        <dbReference type="Proteomes" id="UP001279734"/>
    </source>
</evidence>
<dbReference type="PANTHER" id="PTHR42647:SF10">
    <property type="entry name" value="F2G19.2"/>
    <property type="match status" value="1"/>
</dbReference>
<dbReference type="PROSITE" id="PS50089">
    <property type="entry name" value="ZF_RING_2"/>
    <property type="match status" value="1"/>
</dbReference>
<accession>A0AAD3SLE0</accession>
<dbReference type="Pfam" id="PF13920">
    <property type="entry name" value="zf-C3HC4_3"/>
    <property type="match status" value="1"/>
</dbReference>
<dbReference type="InterPro" id="IPR001841">
    <property type="entry name" value="Znf_RING"/>
</dbReference>
<reference evidence="7" key="1">
    <citation type="submission" date="2023-05" db="EMBL/GenBank/DDBJ databases">
        <title>Nepenthes gracilis genome sequencing.</title>
        <authorList>
            <person name="Fukushima K."/>
        </authorList>
    </citation>
    <scope>NUCLEOTIDE SEQUENCE</scope>
    <source>
        <strain evidence="7">SING2019-196</strain>
    </source>
</reference>
<comment type="caution">
    <text evidence="7">The sequence shown here is derived from an EMBL/GenBank/DDBJ whole genome shotgun (WGS) entry which is preliminary data.</text>
</comment>
<proteinExistence type="predicted"/>
<dbReference type="Gene3D" id="3.30.40.10">
    <property type="entry name" value="Zinc/RING finger domain, C3HC4 (zinc finger)"/>
    <property type="match status" value="1"/>
</dbReference>
<gene>
    <name evidence="7" type="ORF">Nepgr_015661</name>
</gene>
<evidence type="ECO:0000256" key="1">
    <source>
        <dbReference type="ARBA" id="ARBA00022723"/>
    </source>
</evidence>
<sequence length="372" mass="42049">MKSDSAVIPYVKKQFLSPPLRQPPAGAAASMAMTHYQFQQLQQQQQLLQQQQQQQQEQQQYKPFRNLYTLDGEISPPIAFFDGGALLDQSHPPYVPQFHVAGSTPGPVAASGGEDGCGGNMPWEYGSEQKKRKLKEQDFLENNFHLSSNFLQARKVSTGLELSLDNTNRWGSSGEVDFLSIVGDEIDQELRRQNAEINRYLKIQGDRLRQDIVEKVQADKLQSIAYIEEKGLLKLRAKEAEVENCNQRNMELEEKMEHLVSEAAAWKERAKYAENMITFLKFNLQQVYAQSRDSSKDGCGGSNVEDTSSCCNGQAVDFHLMKDTTCKICRVKEACMFFLPCKHLCLCKDCESNLSACPICQCSKIIAMEIFM</sequence>
<evidence type="ECO:0000256" key="4">
    <source>
        <dbReference type="PROSITE-ProRule" id="PRU00175"/>
    </source>
</evidence>
<keyword evidence="2 4" id="KW-0863">Zinc-finger</keyword>
<keyword evidence="8" id="KW-1185">Reference proteome</keyword>
<keyword evidence="5" id="KW-0175">Coiled coil</keyword>
<organism evidence="7 8">
    <name type="scientific">Nepenthes gracilis</name>
    <name type="common">Slender pitcher plant</name>
    <dbReference type="NCBI Taxonomy" id="150966"/>
    <lineage>
        <taxon>Eukaryota</taxon>
        <taxon>Viridiplantae</taxon>
        <taxon>Streptophyta</taxon>
        <taxon>Embryophyta</taxon>
        <taxon>Tracheophyta</taxon>
        <taxon>Spermatophyta</taxon>
        <taxon>Magnoliopsida</taxon>
        <taxon>eudicotyledons</taxon>
        <taxon>Gunneridae</taxon>
        <taxon>Pentapetalae</taxon>
        <taxon>Caryophyllales</taxon>
        <taxon>Nepenthaceae</taxon>
        <taxon>Nepenthes</taxon>
    </lineage>
</organism>
<dbReference type="Proteomes" id="UP001279734">
    <property type="component" value="Unassembled WGS sequence"/>
</dbReference>
<dbReference type="GO" id="GO:0008270">
    <property type="term" value="F:zinc ion binding"/>
    <property type="evidence" value="ECO:0007669"/>
    <property type="project" value="UniProtKB-KW"/>
</dbReference>
<dbReference type="InterPro" id="IPR013083">
    <property type="entry name" value="Znf_RING/FYVE/PHD"/>
</dbReference>
<name>A0AAD3SLE0_NEPGR</name>